<dbReference type="InterPro" id="IPR056002">
    <property type="entry name" value="DUF7580"/>
</dbReference>
<dbReference type="Pfam" id="PF24476">
    <property type="entry name" value="DUF7580"/>
    <property type="match status" value="1"/>
</dbReference>
<dbReference type="PANTHER" id="PTHR35186">
    <property type="entry name" value="ANK_REP_REGION DOMAIN-CONTAINING PROTEIN"/>
    <property type="match status" value="1"/>
</dbReference>
<gene>
    <name evidence="2" type="ORF">PEX2_043360</name>
</gene>
<proteinExistence type="predicted"/>
<accession>A0A0A2K7G8</accession>
<sequence>MDDVTAGLLKSLDIDVNGKPNALQDRAQWEWRRVKHSFSTKKRNKVIEDLRHWNEDLRRSVEKPELPAEDDSGKVQYLKRRFNIERCNSIRQCLSSLHRALEFAFRCACSPPHQAAIDLDWEAIESNAAKTFKVALSFSPIFSPIFFLPIQDVKCQIPLTVPDTLTPTNSAGFINGTNGRFNHSEYGIAASTAWSVLHLSGSPWLGHHWDEKQANIFLEKNQGGREILSRYPCASYTFLPPTSPEQLVATDFDHLIPNKTVFTLGILLIELCINKSFAECRQTGESVTPASLLDDYKAALSKLNEVYRVAGDSYGYATERCVKFAFQGPDSYQDFTFSKFRQQFYDAVVAPVQATYLAFPDSYIPV</sequence>
<comment type="caution">
    <text evidence="2">The sequence shown here is derived from an EMBL/GenBank/DDBJ whole genome shotgun (WGS) entry which is preliminary data.</text>
</comment>
<dbReference type="RefSeq" id="XP_016603313.1">
    <property type="nucleotide sequence ID" value="XM_016741611.1"/>
</dbReference>
<evidence type="ECO:0000313" key="2">
    <source>
        <dbReference type="EMBL" id="KGO62813.1"/>
    </source>
</evidence>
<evidence type="ECO:0000259" key="1">
    <source>
        <dbReference type="Pfam" id="PF24476"/>
    </source>
</evidence>
<dbReference type="AlphaFoldDB" id="A0A0A2K7G8"/>
<dbReference type="VEuPathDB" id="FungiDB:PEXP_062870"/>
<evidence type="ECO:0000313" key="3">
    <source>
        <dbReference type="Proteomes" id="UP000030143"/>
    </source>
</evidence>
<reference evidence="2 3" key="1">
    <citation type="journal article" date="2015" name="Mol. Plant Microbe Interact.">
        <title>Genome, transcriptome, and functional analyses of Penicillium expansum provide new insights into secondary metabolism and pathogenicity.</title>
        <authorList>
            <person name="Ballester A.R."/>
            <person name="Marcet-Houben M."/>
            <person name="Levin E."/>
            <person name="Sela N."/>
            <person name="Selma-Lazaro C."/>
            <person name="Carmona L."/>
            <person name="Wisniewski M."/>
            <person name="Droby S."/>
            <person name="Gonzalez-Candelas L."/>
            <person name="Gabaldon T."/>
        </authorList>
    </citation>
    <scope>NUCLEOTIDE SEQUENCE [LARGE SCALE GENOMIC DNA]</scope>
    <source>
        <strain evidence="2 3">MD-8</strain>
    </source>
</reference>
<dbReference type="Proteomes" id="UP000030143">
    <property type="component" value="Unassembled WGS sequence"/>
</dbReference>
<protein>
    <recommendedName>
        <fullName evidence="1">DUF7580 domain-containing protein</fullName>
    </recommendedName>
</protein>
<keyword evidence="3" id="KW-1185">Reference proteome</keyword>
<name>A0A0A2K7G8_PENEN</name>
<feature type="domain" description="DUF7580" evidence="1">
    <location>
        <begin position="188"/>
        <end position="353"/>
    </location>
</feature>
<organism evidence="2 3">
    <name type="scientific">Penicillium expansum</name>
    <name type="common">Blue mold rot fungus</name>
    <dbReference type="NCBI Taxonomy" id="27334"/>
    <lineage>
        <taxon>Eukaryota</taxon>
        <taxon>Fungi</taxon>
        <taxon>Dikarya</taxon>
        <taxon>Ascomycota</taxon>
        <taxon>Pezizomycotina</taxon>
        <taxon>Eurotiomycetes</taxon>
        <taxon>Eurotiomycetidae</taxon>
        <taxon>Eurotiales</taxon>
        <taxon>Aspergillaceae</taxon>
        <taxon>Penicillium</taxon>
    </lineage>
</organism>
<dbReference type="GeneID" id="27677030"/>
<dbReference type="PANTHER" id="PTHR35186:SF4">
    <property type="entry name" value="PRION-INHIBITION AND PROPAGATION HELO DOMAIN-CONTAINING PROTEIN"/>
    <property type="match status" value="1"/>
</dbReference>
<dbReference type="EMBL" id="JQFZ01000018">
    <property type="protein sequence ID" value="KGO62813.1"/>
    <property type="molecule type" value="Genomic_DNA"/>
</dbReference>
<dbReference type="HOGENOM" id="CLU_756717_0_0_1"/>